<keyword evidence="1" id="KW-1185">Reference proteome</keyword>
<evidence type="ECO:0000313" key="1">
    <source>
        <dbReference type="Proteomes" id="UP000221080"/>
    </source>
</evidence>
<name>A0A9F7TGN9_ICTPU</name>
<proteinExistence type="predicted"/>
<gene>
    <name evidence="2" type="primary">LOC128630094</name>
</gene>
<dbReference type="GeneID" id="128630094"/>
<reference evidence="2" key="1">
    <citation type="submission" date="2025-08" db="UniProtKB">
        <authorList>
            <consortium name="RefSeq"/>
        </authorList>
    </citation>
    <scope>IDENTIFICATION</scope>
    <source>
        <tissue evidence="2">Blood</tissue>
    </source>
</reference>
<accession>A0A9F7TGN9</accession>
<sequence length="226" mass="25913">MPRYLKCSTLSTISRLMVKPEGWIYHDFSMMFGDKVSQKFLAMWSIFFKPKIIADCKTLKNMGELLSGTEPESEDYNGWDSDMSSILLQLHLLPLTSRGQKKISKISSAQAISHLVSCLKEGASVNTFIESADTRQPFLLCIGERKKDIQKFYIIIDQKAIPCKAHTSVAAFDELFKAHYVFSFSYDEALCDFYTFIQTTIYNIDVGRAMESLRVKELRARLLQRD</sequence>
<dbReference type="PANTHER" id="PTHR31025:SF29">
    <property type="entry name" value="SI:CH211-196P9.1"/>
    <property type="match status" value="1"/>
</dbReference>
<protein>
    <submittedName>
        <fullName evidence="2">Uncharacterized protein LOC128630094 isoform X1</fullName>
    </submittedName>
</protein>
<evidence type="ECO:0000313" key="2">
    <source>
        <dbReference type="RefSeq" id="XP_053534633.1"/>
    </source>
</evidence>
<dbReference type="AlphaFoldDB" id="A0A9F7TGN9"/>
<dbReference type="OrthoDB" id="8940309at2759"/>
<dbReference type="KEGG" id="ipu:128630094"/>
<organism evidence="1 2">
    <name type="scientific">Ictalurus punctatus</name>
    <name type="common">Channel catfish</name>
    <name type="synonym">Silurus punctatus</name>
    <dbReference type="NCBI Taxonomy" id="7998"/>
    <lineage>
        <taxon>Eukaryota</taxon>
        <taxon>Metazoa</taxon>
        <taxon>Chordata</taxon>
        <taxon>Craniata</taxon>
        <taxon>Vertebrata</taxon>
        <taxon>Euteleostomi</taxon>
        <taxon>Actinopterygii</taxon>
        <taxon>Neopterygii</taxon>
        <taxon>Teleostei</taxon>
        <taxon>Ostariophysi</taxon>
        <taxon>Siluriformes</taxon>
        <taxon>Ictaluridae</taxon>
        <taxon>Ictalurus</taxon>
    </lineage>
</organism>
<dbReference type="RefSeq" id="XP_053534633.1">
    <property type="nucleotide sequence ID" value="XM_053678658.1"/>
</dbReference>
<dbReference type="PANTHER" id="PTHR31025">
    <property type="entry name" value="SI:CH211-196P9.1-RELATED"/>
    <property type="match status" value="1"/>
</dbReference>
<dbReference type="Proteomes" id="UP000221080">
    <property type="component" value="Unplaced"/>
</dbReference>